<evidence type="ECO:0000256" key="5">
    <source>
        <dbReference type="ARBA" id="ARBA00023136"/>
    </source>
</evidence>
<comment type="subcellular location">
    <subcellularLocation>
        <location evidence="1">Membrane</location>
        <topology evidence="1">Multi-pass membrane protein</topology>
    </subcellularLocation>
</comment>
<feature type="compositionally biased region" description="Polar residues" evidence="7">
    <location>
        <begin position="1"/>
        <end position="14"/>
    </location>
</feature>
<dbReference type="InterPro" id="IPR011701">
    <property type="entry name" value="MFS"/>
</dbReference>
<keyword evidence="11" id="KW-1185">Reference proteome</keyword>
<protein>
    <submittedName>
        <fullName evidence="10">Major facilitator superfamily transporter</fullName>
    </submittedName>
</protein>
<dbReference type="Proteomes" id="UP001230504">
    <property type="component" value="Unassembled WGS sequence"/>
</dbReference>
<evidence type="ECO:0000256" key="4">
    <source>
        <dbReference type="ARBA" id="ARBA00022989"/>
    </source>
</evidence>
<sequence length="549" mass="59905">MSSPEETQKSSTASPKCDSCDLEQYPFPERNNDRGCPERGLEGEKEMTVQQDVVSDHHEETCGTNNPSTGPITNGVWTEDNRDPNIVDWDGPDDPENPLNWSPLKKWGNITLLSIITFNIPLASTMLAPGVPQILDEFNTQNESSATFVVSVYVLGLAIGPLILPPLSELYGRVIIYHIGNIIFVVFTAACGLSKNMDMLIGFRFLAGLVGAGAVTIGGGSIGDLTTIRERGKAMSIWSLGPILGPVLGPIAGGFVSENIGWRWIFWILTITSAAIAISSLVFLHETNAGVLLRRKARRLQTETGNWTLRSKLESQVAPKELFLRSILRPSKLLILSPVCFLLSVYNAFIYAMLYFMFSTFTFVFEGQYSFTPATVGLVYIGLGIGMLLALAIQQATGSKFLKMLSARQADGKPKPEHRLPIMMLGGFLIPSGFFIYGWTAQNRVQWAVPLLGTLIIGTGVSLASISINLYLVDAFTIYAASAIGASAVLRSVFGAILPLFALQLFNKIGLGWGNSLLGFIALGMWPVTLVFIKYGEYLRTAPRFNVNL</sequence>
<feature type="transmembrane region" description="Helical" evidence="8">
    <location>
        <begin position="148"/>
        <end position="167"/>
    </location>
</feature>
<evidence type="ECO:0000313" key="11">
    <source>
        <dbReference type="Proteomes" id="UP001230504"/>
    </source>
</evidence>
<evidence type="ECO:0000256" key="2">
    <source>
        <dbReference type="ARBA" id="ARBA00008335"/>
    </source>
</evidence>
<dbReference type="GeneID" id="85449099"/>
<dbReference type="PANTHER" id="PTHR23502:SF68">
    <property type="entry name" value="MULTIDRUG TRANSPORTER, PUTATIVE (AFU_ORTHOLOGUE AFUA_3G01120)-RELATED"/>
    <property type="match status" value="1"/>
</dbReference>
<dbReference type="InterPro" id="IPR020846">
    <property type="entry name" value="MFS_dom"/>
</dbReference>
<feature type="region of interest" description="Disordered" evidence="7">
    <location>
        <begin position="1"/>
        <end position="45"/>
    </location>
</feature>
<evidence type="ECO:0000256" key="1">
    <source>
        <dbReference type="ARBA" id="ARBA00004141"/>
    </source>
</evidence>
<feature type="compositionally biased region" description="Basic and acidic residues" evidence="7">
    <location>
        <begin position="30"/>
        <end position="45"/>
    </location>
</feature>
<dbReference type="Gene3D" id="1.20.1250.20">
    <property type="entry name" value="MFS general substrate transporter like domains"/>
    <property type="match status" value="1"/>
</dbReference>
<keyword evidence="3 8" id="KW-0812">Transmembrane</keyword>
<evidence type="ECO:0000256" key="7">
    <source>
        <dbReference type="SAM" id="MobiDB-lite"/>
    </source>
</evidence>
<feature type="transmembrane region" description="Helical" evidence="8">
    <location>
        <begin position="110"/>
        <end position="128"/>
    </location>
</feature>
<dbReference type="FunFam" id="1.20.1250.20:FF:000011">
    <property type="entry name" value="MFS multidrug transporter, putative"/>
    <property type="match status" value="1"/>
</dbReference>
<dbReference type="EMBL" id="JAHLJV010000095">
    <property type="protein sequence ID" value="KAK1573273.1"/>
    <property type="molecule type" value="Genomic_DNA"/>
</dbReference>
<keyword evidence="5 8" id="KW-0472">Membrane</keyword>
<dbReference type="AlphaFoldDB" id="A0AAD8PNX5"/>
<organism evidence="10 11">
    <name type="scientific">Colletotrichum navitas</name>
    <dbReference type="NCBI Taxonomy" id="681940"/>
    <lineage>
        <taxon>Eukaryota</taxon>
        <taxon>Fungi</taxon>
        <taxon>Dikarya</taxon>
        <taxon>Ascomycota</taxon>
        <taxon>Pezizomycotina</taxon>
        <taxon>Sordariomycetes</taxon>
        <taxon>Hypocreomycetidae</taxon>
        <taxon>Glomerellales</taxon>
        <taxon>Glomerellaceae</taxon>
        <taxon>Colletotrichum</taxon>
        <taxon>Colletotrichum graminicola species complex</taxon>
    </lineage>
</organism>
<dbReference type="GO" id="GO:0016020">
    <property type="term" value="C:membrane"/>
    <property type="evidence" value="ECO:0007669"/>
    <property type="project" value="UniProtKB-SubCell"/>
</dbReference>
<dbReference type="InterPro" id="IPR036259">
    <property type="entry name" value="MFS_trans_sf"/>
</dbReference>
<reference evidence="10" key="1">
    <citation type="submission" date="2021-06" db="EMBL/GenBank/DDBJ databases">
        <title>Comparative genomics, transcriptomics and evolutionary studies reveal genomic signatures of adaptation to plant cell wall in hemibiotrophic fungi.</title>
        <authorList>
            <consortium name="DOE Joint Genome Institute"/>
            <person name="Baroncelli R."/>
            <person name="Diaz J.F."/>
            <person name="Benocci T."/>
            <person name="Peng M."/>
            <person name="Battaglia E."/>
            <person name="Haridas S."/>
            <person name="Andreopoulos W."/>
            <person name="Labutti K."/>
            <person name="Pangilinan J."/>
            <person name="Floch G.L."/>
            <person name="Makela M.R."/>
            <person name="Henrissat B."/>
            <person name="Grigoriev I.V."/>
            <person name="Crouch J.A."/>
            <person name="De Vries R.P."/>
            <person name="Sukno S.A."/>
            <person name="Thon M.R."/>
        </authorList>
    </citation>
    <scope>NUCLEOTIDE SEQUENCE</scope>
    <source>
        <strain evidence="10">CBS 125086</strain>
    </source>
</reference>
<feature type="transmembrane region" description="Helical" evidence="8">
    <location>
        <begin position="234"/>
        <end position="252"/>
    </location>
</feature>
<keyword evidence="4 8" id="KW-1133">Transmembrane helix</keyword>
<dbReference type="PANTHER" id="PTHR23502">
    <property type="entry name" value="MAJOR FACILITATOR SUPERFAMILY"/>
    <property type="match status" value="1"/>
</dbReference>
<evidence type="ECO:0000313" key="10">
    <source>
        <dbReference type="EMBL" id="KAK1573273.1"/>
    </source>
</evidence>
<gene>
    <name evidence="10" type="ORF">LY79DRAFT_697841</name>
</gene>
<dbReference type="SUPFAM" id="SSF103473">
    <property type="entry name" value="MFS general substrate transporter"/>
    <property type="match status" value="1"/>
</dbReference>
<dbReference type="Pfam" id="PF07690">
    <property type="entry name" value="MFS_1"/>
    <property type="match status" value="1"/>
</dbReference>
<feature type="transmembrane region" description="Helical" evidence="8">
    <location>
        <begin position="201"/>
        <end position="222"/>
    </location>
</feature>
<feature type="transmembrane region" description="Helical" evidence="8">
    <location>
        <begin position="333"/>
        <end position="358"/>
    </location>
</feature>
<name>A0AAD8PNX5_9PEZI</name>
<feature type="transmembrane region" description="Helical" evidence="8">
    <location>
        <begin position="513"/>
        <end position="533"/>
    </location>
</feature>
<feature type="transmembrane region" description="Helical" evidence="8">
    <location>
        <begin position="451"/>
        <end position="472"/>
    </location>
</feature>
<accession>A0AAD8PNX5</accession>
<evidence type="ECO:0000256" key="8">
    <source>
        <dbReference type="SAM" id="Phobius"/>
    </source>
</evidence>
<dbReference type="CDD" id="cd17323">
    <property type="entry name" value="MFS_Tpo1_MDR_like"/>
    <property type="match status" value="1"/>
</dbReference>
<evidence type="ECO:0000256" key="3">
    <source>
        <dbReference type="ARBA" id="ARBA00022692"/>
    </source>
</evidence>
<keyword evidence="6" id="KW-0325">Glycoprotein</keyword>
<dbReference type="PROSITE" id="PS50850">
    <property type="entry name" value="MFS"/>
    <property type="match status" value="1"/>
</dbReference>
<feature type="transmembrane region" description="Helical" evidence="8">
    <location>
        <begin position="174"/>
        <end position="195"/>
    </location>
</feature>
<feature type="transmembrane region" description="Helical" evidence="8">
    <location>
        <begin position="264"/>
        <end position="284"/>
    </location>
</feature>
<dbReference type="GO" id="GO:0022857">
    <property type="term" value="F:transmembrane transporter activity"/>
    <property type="evidence" value="ECO:0007669"/>
    <property type="project" value="InterPro"/>
</dbReference>
<evidence type="ECO:0000259" key="9">
    <source>
        <dbReference type="PROSITE" id="PS50850"/>
    </source>
</evidence>
<feature type="transmembrane region" description="Helical" evidence="8">
    <location>
        <begin position="420"/>
        <end position="439"/>
    </location>
</feature>
<dbReference type="RefSeq" id="XP_060408918.1">
    <property type="nucleotide sequence ID" value="XM_060564859.1"/>
</dbReference>
<feature type="transmembrane region" description="Helical" evidence="8">
    <location>
        <begin position="378"/>
        <end position="399"/>
    </location>
</feature>
<comment type="caution">
    <text evidence="10">The sequence shown here is derived from an EMBL/GenBank/DDBJ whole genome shotgun (WGS) entry which is preliminary data.</text>
</comment>
<feature type="domain" description="Major facilitator superfamily (MFS) profile" evidence="9">
    <location>
        <begin position="109"/>
        <end position="539"/>
    </location>
</feature>
<comment type="similarity">
    <text evidence="2">Belongs to the major facilitator superfamily.</text>
</comment>
<feature type="transmembrane region" description="Helical" evidence="8">
    <location>
        <begin position="479"/>
        <end position="501"/>
    </location>
</feature>
<evidence type="ECO:0000256" key="6">
    <source>
        <dbReference type="ARBA" id="ARBA00023180"/>
    </source>
</evidence>
<proteinExistence type="inferred from homology"/>